<dbReference type="CDD" id="cd09917">
    <property type="entry name" value="F-box_SF"/>
    <property type="match status" value="1"/>
</dbReference>
<feature type="domain" description="F-box" evidence="1">
    <location>
        <begin position="9"/>
        <end position="49"/>
    </location>
</feature>
<accession>A0A2Z7CZJ5</accession>
<dbReference type="SUPFAM" id="SSF117281">
    <property type="entry name" value="Kelch motif"/>
    <property type="match status" value="1"/>
</dbReference>
<evidence type="ECO:0000313" key="3">
    <source>
        <dbReference type="Proteomes" id="UP000250235"/>
    </source>
</evidence>
<dbReference type="Pfam" id="PF00646">
    <property type="entry name" value="F-box"/>
    <property type="match status" value="1"/>
</dbReference>
<dbReference type="PANTHER" id="PTHR31672">
    <property type="entry name" value="BNACNNG10540D PROTEIN"/>
    <property type="match status" value="1"/>
</dbReference>
<dbReference type="Gene3D" id="2.120.10.80">
    <property type="entry name" value="Kelch-type beta propeller"/>
    <property type="match status" value="1"/>
</dbReference>
<dbReference type="AlphaFoldDB" id="A0A2Z7CZJ5"/>
<dbReference type="SUPFAM" id="SSF81383">
    <property type="entry name" value="F-box domain"/>
    <property type="match status" value="1"/>
</dbReference>
<keyword evidence="3" id="KW-1185">Reference proteome</keyword>
<dbReference type="EMBL" id="KQ991025">
    <property type="protein sequence ID" value="KZV52674.1"/>
    <property type="molecule type" value="Genomic_DNA"/>
</dbReference>
<dbReference type="OrthoDB" id="1854110at2759"/>
<dbReference type="SMART" id="SM00256">
    <property type="entry name" value="FBOX"/>
    <property type="match status" value="1"/>
</dbReference>
<name>A0A2Z7CZJ5_9LAMI</name>
<organism evidence="2 3">
    <name type="scientific">Dorcoceras hygrometricum</name>
    <dbReference type="NCBI Taxonomy" id="472368"/>
    <lineage>
        <taxon>Eukaryota</taxon>
        <taxon>Viridiplantae</taxon>
        <taxon>Streptophyta</taxon>
        <taxon>Embryophyta</taxon>
        <taxon>Tracheophyta</taxon>
        <taxon>Spermatophyta</taxon>
        <taxon>Magnoliopsida</taxon>
        <taxon>eudicotyledons</taxon>
        <taxon>Gunneridae</taxon>
        <taxon>Pentapetalae</taxon>
        <taxon>asterids</taxon>
        <taxon>lamiids</taxon>
        <taxon>Lamiales</taxon>
        <taxon>Gesneriaceae</taxon>
        <taxon>Didymocarpoideae</taxon>
        <taxon>Trichosporeae</taxon>
        <taxon>Loxocarpinae</taxon>
        <taxon>Dorcoceras</taxon>
    </lineage>
</organism>
<dbReference type="InterPro" id="IPR001810">
    <property type="entry name" value="F-box_dom"/>
</dbReference>
<dbReference type="InterPro" id="IPR036047">
    <property type="entry name" value="F-box-like_dom_sf"/>
</dbReference>
<reference evidence="2 3" key="1">
    <citation type="journal article" date="2015" name="Proc. Natl. Acad. Sci. U.S.A.">
        <title>The resurrection genome of Boea hygrometrica: A blueprint for survival of dehydration.</title>
        <authorList>
            <person name="Xiao L."/>
            <person name="Yang G."/>
            <person name="Zhang L."/>
            <person name="Yang X."/>
            <person name="Zhao S."/>
            <person name="Ji Z."/>
            <person name="Zhou Q."/>
            <person name="Hu M."/>
            <person name="Wang Y."/>
            <person name="Chen M."/>
            <person name="Xu Y."/>
            <person name="Jin H."/>
            <person name="Xiao X."/>
            <person name="Hu G."/>
            <person name="Bao F."/>
            <person name="Hu Y."/>
            <person name="Wan P."/>
            <person name="Li L."/>
            <person name="Deng X."/>
            <person name="Kuang T."/>
            <person name="Xiang C."/>
            <person name="Zhu J.K."/>
            <person name="Oliver M.J."/>
            <person name="He Y."/>
        </authorList>
    </citation>
    <scope>NUCLEOTIDE SEQUENCE [LARGE SCALE GENOMIC DNA]</scope>
    <source>
        <strain evidence="3">cv. XS01</strain>
    </source>
</reference>
<evidence type="ECO:0000313" key="2">
    <source>
        <dbReference type="EMBL" id="KZV52674.1"/>
    </source>
</evidence>
<gene>
    <name evidence="2" type="ORF">F511_21054</name>
</gene>
<dbReference type="InterPro" id="IPR050796">
    <property type="entry name" value="SCF_F-box_component"/>
</dbReference>
<protein>
    <submittedName>
        <fullName evidence="2">F-box/kelch-repeat protein-like</fullName>
    </submittedName>
</protein>
<sequence>MANQEEVEICSDLLEVILSYVPFVDLVSAADVSRSWGCAVASSLRHHNKPMPWLILHTQGKRNPHATTAKAYDRRSQLWVSIRKPSVKYVAALRSSHSGFLYMLSPSRFSFSSDPFNFEWLHVDPPLVWRTDPIVARVGESVVVAGGACDFEDDPLAVEIYSLRERSWCACESMPGIFKESAASQWQSIATTAEKLFITDNKSGLTHSFDPATKSWSEPVVLNPGQPVSHFNIGSSSIGKLILVGLCRIENVERVKIWRFDPEDFSDYEEIGDMPSEYVEKLRSECFGIPSMKICASGNVVYMYNPSEVEELVACELSHDGGCRWWTVRNAVTREDMMLNQLVFSCSEVGIDDLRRVMKREGGELGGAAESFQPLPRRI</sequence>
<evidence type="ECO:0000259" key="1">
    <source>
        <dbReference type="SMART" id="SM00256"/>
    </source>
</evidence>
<dbReference type="Proteomes" id="UP000250235">
    <property type="component" value="Unassembled WGS sequence"/>
</dbReference>
<proteinExistence type="predicted"/>
<dbReference type="InterPro" id="IPR015915">
    <property type="entry name" value="Kelch-typ_b-propeller"/>
</dbReference>
<dbReference type="PANTHER" id="PTHR31672:SF8">
    <property type="entry name" value="F-BOX DOMAIN-CONTAINING PROTEIN"/>
    <property type="match status" value="1"/>
</dbReference>